<accession>A0AA40MJG3</accession>
<protein>
    <submittedName>
        <fullName evidence="2">Uncharacterized protein</fullName>
    </submittedName>
</protein>
<evidence type="ECO:0000313" key="3">
    <source>
        <dbReference type="Proteomes" id="UP000032274"/>
    </source>
</evidence>
<proteinExistence type="predicted"/>
<feature type="compositionally biased region" description="Basic and acidic residues" evidence="1">
    <location>
        <begin position="102"/>
        <end position="114"/>
    </location>
</feature>
<dbReference type="AlphaFoldDB" id="A0AA40MJG3"/>
<feature type="region of interest" description="Disordered" evidence="1">
    <location>
        <begin position="84"/>
        <end position="126"/>
    </location>
</feature>
<sequence length="126" mass="13222">MDDVGDPAPLASGDDRVAAIDLETAGKGLEAHADRPGQLVAAAEKGHIIPVAPDILDIDAGAIVGGFEGADVVAGEERNRRRFARFGSRRGTGLLRSGSGGDEQRRQRQRENSLAEHGSSPFEDHG</sequence>
<comment type="caution">
    <text evidence="2">The sequence shown here is derived from an EMBL/GenBank/DDBJ whole genome shotgun (WGS) entry which is preliminary data.</text>
</comment>
<evidence type="ECO:0000313" key="2">
    <source>
        <dbReference type="EMBL" id="KIU01397.1"/>
    </source>
</evidence>
<dbReference type="Proteomes" id="UP000032274">
    <property type="component" value="Unassembled WGS sequence"/>
</dbReference>
<dbReference type="EMBL" id="JXIG01000400">
    <property type="protein sequence ID" value="KIU01397.1"/>
    <property type="molecule type" value="Genomic_DNA"/>
</dbReference>
<reference evidence="2 3" key="1">
    <citation type="submission" date="2015-01" db="EMBL/GenBank/DDBJ databases">
        <title>Characterization of Swiss Staphylococcus aureus strains involved in food poisoning.</title>
        <authorList>
            <person name="Crovadore J."/>
            <person name="Chablais R."/>
            <person name="Tonacini J."/>
            <person name="Schnyder B."/>
            <person name="Lefort F."/>
        </authorList>
    </citation>
    <scope>NUCLEOTIDE SEQUENCE [LARGE SCALE GENOMIC DNA]</scope>
    <source>
        <strain evidence="2 3">SA-120</strain>
    </source>
</reference>
<organism evidence="2 3">
    <name type="scientific">Staphylococcus aureus</name>
    <dbReference type="NCBI Taxonomy" id="1280"/>
    <lineage>
        <taxon>Bacteria</taxon>
        <taxon>Bacillati</taxon>
        <taxon>Bacillota</taxon>
        <taxon>Bacilli</taxon>
        <taxon>Bacillales</taxon>
        <taxon>Staphylococcaceae</taxon>
        <taxon>Staphylococcus</taxon>
    </lineage>
</organism>
<evidence type="ECO:0000256" key="1">
    <source>
        <dbReference type="SAM" id="MobiDB-lite"/>
    </source>
</evidence>
<name>A0AA40MJG3_STAAU</name>
<feature type="non-terminal residue" evidence="2">
    <location>
        <position position="126"/>
    </location>
</feature>
<gene>
    <name evidence="2" type="ORF">QU38_01845</name>
</gene>